<dbReference type="InterPro" id="IPR001543">
    <property type="entry name" value="FliN-like_C"/>
</dbReference>
<feature type="domain" description="Flagellar motor switch protein FliN-like C-terminal" evidence="1">
    <location>
        <begin position="11"/>
        <end position="48"/>
    </location>
</feature>
<evidence type="ECO:0000313" key="3">
    <source>
        <dbReference type="Proteomes" id="UP001243846"/>
    </source>
</evidence>
<dbReference type="Proteomes" id="UP001243846">
    <property type="component" value="Unassembled WGS sequence"/>
</dbReference>
<evidence type="ECO:0000313" key="2">
    <source>
        <dbReference type="EMBL" id="MDN3712467.1"/>
    </source>
</evidence>
<keyword evidence="2" id="KW-0282">Flagellum</keyword>
<dbReference type="Pfam" id="PF01052">
    <property type="entry name" value="FliMN_C"/>
    <property type="match status" value="1"/>
</dbReference>
<keyword evidence="3" id="KW-1185">Reference proteome</keyword>
<keyword evidence="2" id="KW-0969">Cilium</keyword>
<dbReference type="Gene3D" id="2.30.330.10">
    <property type="entry name" value="SpoA-like"/>
    <property type="match status" value="1"/>
</dbReference>
<protein>
    <submittedName>
        <fullName evidence="2">FliM/FliN family flagellar motor C-terminal domain-containing protein</fullName>
    </submittedName>
</protein>
<comment type="caution">
    <text evidence="2">The sequence shown here is derived from an EMBL/GenBank/DDBJ whole genome shotgun (WGS) entry which is preliminary data.</text>
</comment>
<proteinExistence type="predicted"/>
<dbReference type="SUPFAM" id="SSF101801">
    <property type="entry name" value="Surface presentation of antigens (SPOA)"/>
    <property type="match status" value="1"/>
</dbReference>
<gene>
    <name evidence="2" type="ORF">QWZ10_13195</name>
</gene>
<dbReference type="EMBL" id="JAUFRC010000001">
    <property type="protein sequence ID" value="MDN3712467.1"/>
    <property type="molecule type" value="Genomic_DNA"/>
</dbReference>
<sequence length="63" mass="6744">MNDHASLIATDHIQVEVTIRLGGTKMSVAEIARLRPDDIVTLNQSMTEGSSFASATRSSRAAN</sequence>
<dbReference type="InterPro" id="IPR036429">
    <property type="entry name" value="SpoA-like_sf"/>
</dbReference>
<accession>A0ABT8D9D1</accession>
<reference evidence="3" key="1">
    <citation type="journal article" date="2019" name="Int. J. Syst. Evol. Microbiol.">
        <title>The Global Catalogue of Microorganisms (GCM) 10K type strain sequencing project: providing services to taxonomists for standard genome sequencing and annotation.</title>
        <authorList>
            <consortium name="The Broad Institute Genomics Platform"/>
            <consortium name="The Broad Institute Genome Sequencing Center for Infectious Disease"/>
            <person name="Wu L."/>
            <person name="Ma J."/>
        </authorList>
    </citation>
    <scope>NUCLEOTIDE SEQUENCE [LARGE SCALE GENOMIC DNA]</scope>
    <source>
        <strain evidence="3">CECT 8482</strain>
    </source>
</reference>
<keyword evidence="2" id="KW-0966">Cell projection</keyword>
<organism evidence="2 3">
    <name type="scientific">Paracoccus cavernae</name>
    <dbReference type="NCBI Taxonomy" id="1571207"/>
    <lineage>
        <taxon>Bacteria</taxon>
        <taxon>Pseudomonadati</taxon>
        <taxon>Pseudomonadota</taxon>
        <taxon>Alphaproteobacteria</taxon>
        <taxon>Rhodobacterales</taxon>
        <taxon>Paracoccaceae</taxon>
        <taxon>Paracoccus</taxon>
    </lineage>
</organism>
<evidence type="ECO:0000259" key="1">
    <source>
        <dbReference type="Pfam" id="PF01052"/>
    </source>
</evidence>
<name>A0ABT8D9D1_9RHOB</name>